<accession>A0A922M8K4</accession>
<feature type="compositionally biased region" description="Gly residues" evidence="6">
    <location>
        <begin position="85"/>
        <end position="94"/>
    </location>
</feature>
<comment type="similarity">
    <text evidence="2">Belongs to the PDCD4 family.</text>
</comment>
<dbReference type="PANTHER" id="PTHR12626">
    <property type="entry name" value="PROGRAMMED CELL DEATH 4"/>
    <property type="match status" value="1"/>
</dbReference>
<evidence type="ECO:0000256" key="2">
    <source>
        <dbReference type="ARBA" id="ARBA00005497"/>
    </source>
</evidence>
<comment type="caution">
    <text evidence="8">The sequence shown here is derived from an EMBL/GenBank/DDBJ whole genome shotgun (WGS) entry which is preliminary data.</text>
</comment>
<evidence type="ECO:0000256" key="5">
    <source>
        <dbReference type="ARBA" id="ARBA00023242"/>
    </source>
</evidence>
<dbReference type="SMART" id="SM00544">
    <property type="entry name" value="MA3"/>
    <property type="match status" value="2"/>
</dbReference>
<dbReference type="GO" id="GO:0045892">
    <property type="term" value="P:negative regulation of DNA-templated transcription"/>
    <property type="evidence" value="ECO:0007669"/>
    <property type="project" value="InterPro"/>
</dbReference>
<dbReference type="PANTHER" id="PTHR12626:SF0">
    <property type="entry name" value="PROGRAMMED CELL DEATH PROTEIN 4"/>
    <property type="match status" value="1"/>
</dbReference>
<evidence type="ECO:0000256" key="1">
    <source>
        <dbReference type="ARBA" id="ARBA00004496"/>
    </source>
</evidence>
<name>A0A922M8K4_SPOEX</name>
<feature type="region of interest" description="Disordered" evidence="6">
    <location>
        <begin position="1"/>
        <end position="94"/>
    </location>
</feature>
<keyword evidence="3" id="KW-0963">Cytoplasm</keyword>
<sequence>MEVERFASDSENVAVDDNEKPVVDEGAGDAATSHTERLRRKNKKYWRSNSKEGPVNATAVTPLPKYRSWKNSRRPRNGHGRGLPKKGGAGGKGVWGAPGSELLEEYVEDANDPNYDSEAVTNGDVEFKQIIVCETIVEIALDHKPSHCEMASFLISDLYGRVFSAKDIGIAFDRLLEKLPDLILDTPDAPVLLSNFIARPVKSLIRQIQLLLKEYLTSGDLAEAMRCVRELEVPHFHHELVYETVLLAVEAINSGVEDQLCSFLAELHRCVIVSPDQMDRGSQTFRLRR</sequence>
<dbReference type="Pfam" id="PF02847">
    <property type="entry name" value="MA3"/>
    <property type="match status" value="2"/>
</dbReference>
<comment type="subcellular location">
    <subcellularLocation>
        <location evidence="1">Cytoplasm</location>
    </subcellularLocation>
</comment>
<feature type="domain" description="MI" evidence="7">
    <location>
        <begin position="203"/>
        <end position="289"/>
    </location>
</feature>
<feature type="compositionally biased region" description="Basic residues" evidence="6">
    <location>
        <begin position="67"/>
        <end position="84"/>
    </location>
</feature>
<dbReference type="AlphaFoldDB" id="A0A922M8K4"/>
<proteinExistence type="inferred from homology"/>
<dbReference type="Proteomes" id="UP000814243">
    <property type="component" value="Unassembled WGS sequence"/>
</dbReference>
<evidence type="ECO:0000256" key="6">
    <source>
        <dbReference type="SAM" id="MobiDB-lite"/>
    </source>
</evidence>
<evidence type="ECO:0000259" key="7">
    <source>
        <dbReference type="PROSITE" id="PS51366"/>
    </source>
</evidence>
<protein>
    <recommendedName>
        <fullName evidence="7">MI domain-containing protein</fullName>
    </recommendedName>
</protein>
<dbReference type="EMBL" id="JACEFF010000746">
    <property type="protein sequence ID" value="KAH9631785.1"/>
    <property type="molecule type" value="Genomic_DNA"/>
</dbReference>
<feature type="compositionally biased region" description="Basic residues" evidence="6">
    <location>
        <begin position="37"/>
        <end position="46"/>
    </location>
</feature>
<dbReference type="GO" id="GO:0005634">
    <property type="term" value="C:nucleus"/>
    <property type="evidence" value="ECO:0007669"/>
    <property type="project" value="TreeGrafter"/>
</dbReference>
<organism evidence="8 9">
    <name type="scientific">Spodoptera exigua</name>
    <name type="common">Beet armyworm</name>
    <name type="synonym">Noctua fulgens</name>
    <dbReference type="NCBI Taxonomy" id="7107"/>
    <lineage>
        <taxon>Eukaryota</taxon>
        <taxon>Metazoa</taxon>
        <taxon>Ecdysozoa</taxon>
        <taxon>Arthropoda</taxon>
        <taxon>Hexapoda</taxon>
        <taxon>Insecta</taxon>
        <taxon>Pterygota</taxon>
        <taxon>Neoptera</taxon>
        <taxon>Endopterygota</taxon>
        <taxon>Lepidoptera</taxon>
        <taxon>Glossata</taxon>
        <taxon>Ditrysia</taxon>
        <taxon>Noctuoidea</taxon>
        <taxon>Noctuidae</taxon>
        <taxon>Amphipyrinae</taxon>
        <taxon>Spodoptera</taxon>
    </lineage>
</organism>
<dbReference type="InterPro" id="IPR016024">
    <property type="entry name" value="ARM-type_fold"/>
</dbReference>
<keyword evidence="4" id="KW-0677">Repeat</keyword>
<reference evidence="8" key="1">
    <citation type="journal article" date="2021" name="G3 (Bethesda)">
        <title>Genome and transcriptome analysis of the beet armyworm Spodoptera exigua reveals targets for pest control. .</title>
        <authorList>
            <person name="Simon S."/>
            <person name="Breeschoten T."/>
            <person name="Jansen H.J."/>
            <person name="Dirks R.P."/>
            <person name="Schranz M.E."/>
            <person name="Ros V.I.D."/>
        </authorList>
    </citation>
    <scope>NUCLEOTIDE SEQUENCE</scope>
    <source>
        <strain evidence="8">TB_SE_WUR_2020</strain>
    </source>
</reference>
<dbReference type="InterPro" id="IPR003891">
    <property type="entry name" value="Initiation_fac_eIF4g_MI"/>
</dbReference>
<dbReference type="PROSITE" id="PS51366">
    <property type="entry name" value="MI"/>
    <property type="match status" value="1"/>
</dbReference>
<evidence type="ECO:0000256" key="3">
    <source>
        <dbReference type="ARBA" id="ARBA00022490"/>
    </source>
</evidence>
<evidence type="ECO:0000313" key="8">
    <source>
        <dbReference type="EMBL" id="KAH9631785.1"/>
    </source>
</evidence>
<evidence type="ECO:0000256" key="4">
    <source>
        <dbReference type="ARBA" id="ARBA00022737"/>
    </source>
</evidence>
<dbReference type="Gene3D" id="1.25.40.180">
    <property type="match status" value="2"/>
</dbReference>
<gene>
    <name evidence="8" type="ORF">HF086_005788</name>
</gene>
<dbReference type="InterPro" id="IPR039778">
    <property type="entry name" value="PDCD4"/>
</dbReference>
<dbReference type="SUPFAM" id="SSF48371">
    <property type="entry name" value="ARM repeat"/>
    <property type="match status" value="2"/>
</dbReference>
<keyword evidence="5" id="KW-0539">Nucleus</keyword>
<dbReference type="GO" id="GO:0005829">
    <property type="term" value="C:cytosol"/>
    <property type="evidence" value="ECO:0007669"/>
    <property type="project" value="TreeGrafter"/>
</dbReference>
<evidence type="ECO:0000313" key="9">
    <source>
        <dbReference type="Proteomes" id="UP000814243"/>
    </source>
</evidence>